<keyword evidence="3" id="KW-1185">Reference proteome</keyword>
<accession>A0A1I2CNB2</accession>
<organism evidence="2 3">
    <name type="scientific">Sunxiuqinia elliptica</name>
    <dbReference type="NCBI Taxonomy" id="655355"/>
    <lineage>
        <taxon>Bacteria</taxon>
        <taxon>Pseudomonadati</taxon>
        <taxon>Bacteroidota</taxon>
        <taxon>Bacteroidia</taxon>
        <taxon>Marinilabiliales</taxon>
        <taxon>Prolixibacteraceae</taxon>
        <taxon>Sunxiuqinia</taxon>
    </lineage>
</organism>
<sequence>MNKRLLNKLMMLKAVLSFLKANARVWKQVPDLADDIKELGKLTNEIDSKRQLIANDTKGHTEEKRDEQQKLEKQVIALSSVLAAMAERSGNEVLLGKVDFSRSEFTQKRDQEQVIIASEIVALARENLEALASSAISEEQVAELESQAKRVEQLMPKKRLSVSERKAANGQMKELFKTTDRLLKKRIDRMIVPYESSDPAFYAAYQNARMIIDYGTRYNKEETGETA</sequence>
<evidence type="ECO:0000313" key="3">
    <source>
        <dbReference type="Proteomes" id="UP000198964"/>
    </source>
</evidence>
<feature type="chain" id="PRO_5011733058" evidence="1">
    <location>
        <begin position="24"/>
        <end position="227"/>
    </location>
</feature>
<gene>
    <name evidence="2" type="ORF">SAMN05216283_101784</name>
</gene>
<keyword evidence="1" id="KW-0732">Signal</keyword>
<dbReference type="Proteomes" id="UP000198964">
    <property type="component" value="Unassembled WGS sequence"/>
</dbReference>
<evidence type="ECO:0000313" key="2">
    <source>
        <dbReference type="EMBL" id="SFE69811.1"/>
    </source>
</evidence>
<evidence type="ECO:0000256" key="1">
    <source>
        <dbReference type="SAM" id="SignalP"/>
    </source>
</evidence>
<dbReference type="RefSeq" id="WP_093918489.1">
    <property type="nucleotide sequence ID" value="NZ_FONW01000001.1"/>
</dbReference>
<name>A0A1I2CNB2_9BACT</name>
<dbReference type="EMBL" id="FONW01000001">
    <property type="protein sequence ID" value="SFE69811.1"/>
    <property type="molecule type" value="Genomic_DNA"/>
</dbReference>
<reference evidence="2 3" key="1">
    <citation type="submission" date="2016-10" db="EMBL/GenBank/DDBJ databases">
        <authorList>
            <person name="de Groot N.N."/>
        </authorList>
    </citation>
    <scope>NUCLEOTIDE SEQUENCE [LARGE SCALE GENOMIC DNA]</scope>
    <source>
        <strain evidence="2 3">CGMCC 1.9156</strain>
    </source>
</reference>
<dbReference type="AlphaFoldDB" id="A0A1I2CNB2"/>
<proteinExistence type="predicted"/>
<dbReference type="STRING" id="655355.SAMN05216283_101784"/>
<protein>
    <submittedName>
        <fullName evidence="2">Uncharacterized protein</fullName>
    </submittedName>
</protein>
<feature type="signal peptide" evidence="1">
    <location>
        <begin position="1"/>
        <end position="23"/>
    </location>
</feature>